<comment type="caution">
    <text evidence="1">The sequence shown here is derived from an EMBL/GenBank/DDBJ whole genome shotgun (WGS) entry which is preliminary data.</text>
</comment>
<accession>A0ABV9SYC1</accession>
<dbReference type="PROSITE" id="PS51257">
    <property type="entry name" value="PROKAR_LIPOPROTEIN"/>
    <property type="match status" value="1"/>
</dbReference>
<dbReference type="Proteomes" id="UP001595818">
    <property type="component" value="Unassembled WGS sequence"/>
</dbReference>
<organism evidence="1 2">
    <name type="scientific">Negadavirga shengliensis</name>
    <dbReference type="NCBI Taxonomy" id="1389218"/>
    <lineage>
        <taxon>Bacteria</taxon>
        <taxon>Pseudomonadati</taxon>
        <taxon>Bacteroidota</taxon>
        <taxon>Cytophagia</taxon>
        <taxon>Cytophagales</taxon>
        <taxon>Cyclobacteriaceae</taxon>
        <taxon>Negadavirga</taxon>
    </lineage>
</organism>
<dbReference type="EMBL" id="JBHSJJ010000003">
    <property type="protein sequence ID" value="MFC4871394.1"/>
    <property type="molecule type" value="Genomic_DNA"/>
</dbReference>
<sequence>MDTFRFYIVILTVLLGVGACKQKNREIAIGQHSHATETPEPDYAADINKVDLGDVPFRHLSEYGFFDKYMRELNPKRNVVPYAPSSALFSDYAYKARFIWMPENAASRLVPGDMEGKLEFPDNTVLIKNFYYPEDFRKPDGKRKILETRLIIKRNGLWEAFPYIWNEDQTDATYKVVGAEMEVKWTDKTGRERIIKYIVPNKNQCKSCHNENEKLVPIGLKAKYLDHALDYGNGPVNQLSKWQELGILDIGEEEKLQFAPVVDYEDEGQLLHNRARAYLDINCAPCHREEGPAGTSGLFLNYEEKDANKLGVFKTPVAAGFGAGPHKFSIFPGKADESIMVYRMASTEVGVAMPEIGRSTVHVEGLELIKEWINSLQP</sequence>
<proteinExistence type="predicted"/>
<evidence type="ECO:0000313" key="1">
    <source>
        <dbReference type="EMBL" id="MFC4871394.1"/>
    </source>
</evidence>
<gene>
    <name evidence="1" type="ORF">ACFPFU_06835</name>
</gene>
<name>A0ABV9SYC1_9BACT</name>
<evidence type="ECO:0000313" key="2">
    <source>
        <dbReference type="Proteomes" id="UP001595818"/>
    </source>
</evidence>
<dbReference type="NCBIfam" id="TIGR03806">
    <property type="entry name" value="chp_HNE_0200"/>
    <property type="match status" value="1"/>
</dbReference>
<protein>
    <submittedName>
        <fullName evidence="1">SO2930 family diheme c-type cytochrome</fullName>
    </submittedName>
</protein>
<keyword evidence="2" id="KW-1185">Reference proteome</keyword>
<reference evidence="2" key="1">
    <citation type="journal article" date="2019" name="Int. J. Syst. Evol. Microbiol.">
        <title>The Global Catalogue of Microorganisms (GCM) 10K type strain sequencing project: providing services to taxonomists for standard genome sequencing and annotation.</title>
        <authorList>
            <consortium name="The Broad Institute Genomics Platform"/>
            <consortium name="The Broad Institute Genome Sequencing Center for Infectious Disease"/>
            <person name="Wu L."/>
            <person name="Ma J."/>
        </authorList>
    </citation>
    <scope>NUCLEOTIDE SEQUENCE [LARGE SCALE GENOMIC DNA]</scope>
    <source>
        <strain evidence="2">CGMCC 4.7466</strain>
    </source>
</reference>
<dbReference type="InterPro" id="IPR022269">
    <property type="entry name" value="SO_2930-like_C"/>
</dbReference>
<dbReference type="RefSeq" id="WP_377062812.1">
    <property type="nucleotide sequence ID" value="NZ_JBHSJJ010000003.1"/>
</dbReference>